<organism evidence="5 6">
    <name type="scientific">Chaetoceros tenuissimus</name>
    <dbReference type="NCBI Taxonomy" id="426638"/>
    <lineage>
        <taxon>Eukaryota</taxon>
        <taxon>Sar</taxon>
        <taxon>Stramenopiles</taxon>
        <taxon>Ochrophyta</taxon>
        <taxon>Bacillariophyta</taxon>
        <taxon>Coscinodiscophyceae</taxon>
        <taxon>Chaetocerotophycidae</taxon>
        <taxon>Chaetocerotales</taxon>
        <taxon>Chaetocerotaceae</taxon>
        <taxon>Chaetoceros</taxon>
    </lineage>
</organism>
<dbReference type="GO" id="GO:0071013">
    <property type="term" value="C:catalytic step 2 spliceosome"/>
    <property type="evidence" value="ECO:0007669"/>
    <property type="project" value="TreeGrafter"/>
</dbReference>
<keyword evidence="6" id="KW-1185">Reference proteome</keyword>
<dbReference type="InterPro" id="IPR000504">
    <property type="entry name" value="RRM_dom"/>
</dbReference>
<dbReference type="Pfam" id="PF00076">
    <property type="entry name" value="RRM_1"/>
    <property type="match status" value="1"/>
</dbReference>
<dbReference type="CDD" id="cd12411">
    <property type="entry name" value="RRM_ist3_like"/>
    <property type="match status" value="1"/>
</dbReference>
<feature type="region of interest" description="Disordered" evidence="3">
    <location>
        <begin position="118"/>
        <end position="143"/>
    </location>
</feature>
<evidence type="ECO:0000313" key="6">
    <source>
        <dbReference type="Proteomes" id="UP001054902"/>
    </source>
</evidence>
<evidence type="ECO:0000256" key="3">
    <source>
        <dbReference type="SAM" id="MobiDB-lite"/>
    </source>
</evidence>
<dbReference type="AlphaFoldDB" id="A0AAD3CXX6"/>
<evidence type="ECO:0000256" key="2">
    <source>
        <dbReference type="PROSITE-ProRule" id="PRU00176"/>
    </source>
</evidence>
<dbReference type="PROSITE" id="PS50102">
    <property type="entry name" value="RRM"/>
    <property type="match status" value="1"/>
</dbReference>
<accession>A0AAD3CXX6</accession>
<dbReference type="EMBL" id="BLLK01000047">
    <property type="protein sequence ID" value="GFH54218.1"/>
    <property type="molecule type" value="Genomic_DNA"/>
</dbReference>
<dbReference type="SUPFAM" id="SSF54928">
    <property type="entry name" value="RNA-binding domain, RBD"/>
    <property type="match status" value="1"/>
</dbReference>
<dbReference type="InterPro" id="IPR012677">
    <property type="entry name" value="Nucleotide-bd_a/b_plait_sf"/>
</dbReference>
<dbReference type="InterPro" id="IPR051847">
    <property type="entry name" value="RNA_proc/Spliceosome_comp"/>
</dbReference>
<dbReference type="InterPro" id="IPR045844">
    <property type="entry name" value="RRM_Ist3-like"/>
</dbReference>
<keyword evidence="1 2" id="KW-0694">RNA-binding</keyword>
<dbReference type="Proteomes" id="UP001054902">
    <property type="component" value="Unassembled WGS sequence"/>
</dbReference>
<evidence type="ECO:0000259" key="4">
    <source>
        <dbReference type="PROSITE" id="PS50102"/>
    </source>
</evidence>
<feature type="compositionally biased region" description="Basic and acidic residues" evidence="3">
    <location>
        <begin position="251"/>
        <end position="262"/>
    </location>
</feature>
<dbReference type="GO" id="GO:0000398">
    <property type="term" value="P:mRNA splicing, via spliceosome"/>
    <property type="evidence" value="ECO:0007669"/>
    <property type="project" value="InterPro"/>
</dbReference>
<evidence type="ECO:0000256" key="1">
    <source>
        <dbReference type="ARBA" id="ARBA00022884"/>
    </source>
</evidence>
<dbReference type="Gene3D" id="3.30.70.330">
    <property type="match status" value="1"/>
</dbReference>
<reference evidence="5 6" key="1">
    <citation type="journal article" date="2021" name="Sci. Rep.">
        <title>The genome of the diatom Chaetoceros tenuissimus carries an ancient integrated fragment of an extant virus.</title>
        <authorList>
            <person name="Hongo Y."/>
            <person name="Kimura K."/>
            <person name="Takaki Y."/>
            <person name="Yoshida Y."/>
            <person name="Baba S."/>
            <person name="Kobayashi G."/>
            <person name="Nagasaki K."/>
            <person name="Hano T."/>
            <person name="Tomaru Y."/>
        </authorList>
    </citation>
    <scope>NUCLEOTIDE SEQUENCE [LARGE SCALE GENOMIC DNA]</scope>
    <source>
        <strain evidence="5 6">NIES-3715</strain>
    </source>
</reference>
<feature type="compositionally biased region" description="Polar residues" evidence="3">
    <location>
        <begin position="172"/>
        <end position="185"/>
    </location>
</feature>
<dbReference type="PANTHER" id="PTHR45880:SF1">
    <property type="entry name" value="RNA-BINDING MOTIF PROTEIN, X-LINKED 2"/>
    <property type="match status" value="1"/>
</dbReference>
<sequence>MNVIQEIIRINEKELEQGLTNTPASWHAKYSSSAWIYIGNLPIQLTEGDVIAVVSQFGEVEDINLVREEGTGKSKGFCFVKYEDCRSCVLAVDNFNGSKVLGRSLRVDHVENYRLPKHLREKEEGKEDMEDSGQGNERIGEDGELVAGHAYKGKALANEYNISQGQDLFAQPTQNLDNMDNTSTSEQERKEAKLQRKAERDRIRKEREARKEEREEKRRLKRAKALEKNDKEKDRKQKKKKDSKRKRRSHNKEDEARRHDSFEESDSSVSRENSSRKRLKKRERLDSE</sequence>
<dbReference type="SMART" id="SM00360">
    <property type="entry name" value="RRM"/>
    <property type="match status" value="1"/>
</dbReference>
<dbReference type="GO" id="GO:0071011">
    <property type="term" value="C:precatalytic spliceosome"/>
    <property type="evidence" value="ECO:0007669"/>
    <property type="project" value="TreeGrafter"/>
</dbReference>
<gene>
    <name evidence="5" type="ORF">CTEN210_10694</name>
</gene>
<proteinExistence type="predicted"/>
<dbReference type="GO" id="GO:0003723">
    <property type="term" value="F:RNA binding"/>
    <property type="evidence" value="ECO:0007669"/>
    <property type="project" value="UniProtKB-UniRule"/>
</dbReference>
<feature type="compositionally biased region" description="Basic and acidic residues" evidence="3">
    <location>
        <begin position="186"/>
        <end position="235"/>
    </location>
</feature>
<evidence type="ECO:0000313" key="5">
    <source>
        <dbReference type="EMBL" id="GFH54218.1"/>
    </source>
</evidence>
<dbReference type="GO" id="GO:0005686">
    <property type="term" value="C:U2 snRNP"/>
    <property type="evidence" value="ECO:0007669"/>
    <property type="project" value="TreeGrafter"/>
</dbReference>
<feature type="compositionally biased region" description="Basic residues" evidence="3">
    <location>
        <begin position="236"/>
        <end position="250"/>
    </location>
</feature>
<dbReference type="InterPro" id="IPR035979">
    <property type="entry name" value="RBD_domain_sf"/>
</dbReference>
<feature type="domain" description="RRM" evidence="4">
    <location>
        <begin position="34"/>
        <end position="112"/>
    </location>
</feature>
<feature type="region of interest" description="Disordered" evidence="3">
    <location>
        <begin position="172"/>
        <end position="288"/>
    </location>
</feature>
<name>A0AAD3CXX6_9STRA</name>
<dbReference type="PANTHER" id="PTHR45880">
    <property type="entry name" value="RNA-BINDING MOTIF PROTEIN, X-LINKED 2"/>
    <property type="match status" value="1"/>
</dbReference>
<comment type="caution">
    <text evidence="5">The sequence shown here is derived from an EMBL/GenBank/DDBJ whole genome shotgun (WGS) entry which is preliminary data.</text>
</comment>
<protein>
    <recommendedName>
        <fullName evidence="4">RRM domain-containing protein</fullName>
    </recommendedName>
</protein>